<evidence type="ECO:0000256" key="6">
    <source>
        <dbReference type="ARBA" id="ARBA00023034"/>
    </source>
</evidence>
<keyword evidence="5" id="KW-1133">Transmembrane helix</keyword>
<accession>A0A402CVG6</accession>
<dbReference type="EMBL" id="AP025739">
    <property type="protein sequence ID" value="BDI30397.1"/>
    <property type="molecule type" value="Genomic_DNA"/>
</dbReference>
<dbReference type="KEGG" id="ccot:CCAX7_24480"/>
<dbReference type="PANTHER" id="PTHR12129:SF15">
    <property type="entry name" value="URONYL 2-SULFOTRANSFERASE"/>
    <property type="match status" value="1"/>
</dbReference>
<dbReference type="InterPro" id="IPR027417">
    <property type="entry name" value="P-loop_NTPase"/>
</dbReference>
<dbReference type="AlphaFoldDB" id="A0A402CVG6"/>
<comment type="subcellular location">
    <subcellularLocation>
        <location evidence="1">Golgi apparatus membrane</location>
        <topology evidence="1">Single-pass type II membrane protein</topology>
    </subcellularLocation>
</comment>
<keyword evidence="7" id="KW-0472">Membrane</keyword>
<keyword evidence="6" id="KW-0333">Golgi apparatus</keyword>
<evidence type="ECO:0000256" key="5">
    <source>
        <dbReference type="ARBA" id="ARBA00022989"/>
    </source>
</evidence>
<evidence type="ECO:0000256" key="8">
    <source>
        <dbReference type="ARBA" id="ARBA00023180"/>
    </source>
</evidence>
<protein>
    <submittedName>
        <fullName evidence="9">Uncharacterized protein</fullName>
    </submittedName>
</protein>
<evidence type="ECO:0000256" key="7">
    <source>
        <dbReference type="ARBA" id="ARBA00023136"/>
    </source>
</evidence>
<dbReference type="GO" id="GO:0016020">
    <property type="term" value="C:membrane"/>
    <property type="evidence" value="ECO:0007669"/>
    <property type="project" value="InterPro"/>
</dbReference>
<dbReference type="Gene3D" id="3.40.50.300">
    <property type="entry name" value="P-loop containing nucleotide triphosphate hydrolases"/>
    <property type="match status" value="1"/>
</dbReference>
<dbReference type="SUPFAM" id="SSF52540">
    <property type="entry name" value="P-loop containing nucleoside triphosphate hydrolases"/>
    <property type="match status" value="1"/>
</dbReference>
<dbReference type="InterPro" id="IPR007734">
    <property type="entry name" value="Heparan_SO4_2-O-STrfase"/>
</dbReference>
<keyword evidence="8" id="KW-0325">Glycoprotein</keyword>
<evidence type="ECO:0000256" key="3">
    <source>
        <dbReference type="ARBA" id="ARBA00022692"/>
    </source>
</evidence>
<evidence type="ECO:0000256" key="1">
    <source>
        <dbReference type="ARBA" id="ARBA00004323"/>
    </source>
</evidence>
<dbReference type="PANTHER" id="PTHR12129">
    <property type="entry name" value="HEPARAN SULFATE 2-O-SULFOTRANSFERASE"/>
    <property type="match status" value="1"/>
</dbReference>
<proteinExistence type="predicted"/>
<gene>
    <name evidence="9" type="ORF">CCAX7_24480</name>
</gene>
<dbReference type="GO" id="GO:0008146">
    <property type="term" value="F:sulfotransferase activity"/>
    <property type="evidence" value="ECO:0007669"/>
    <property type="project" value="InterPro"/>
</dbReference>
<evidence type="ECO:0000256" key="4">
    <source>
        <dbReference type="ARBA" id="ARBA00022968"/>
    </source>
</evidence>
<evidence type="ECO:0000256" key="2">
    <source>
        <dbReference type="ARBA" id="ARBA00022679"/>
    </source>
</evidence>
<organism evidence="9 10">
    <name type="scientific">Capsulimonas corticalis</name>
    <dbReference type="NCBI Taxonomy" id="2219043"/>
    <lineage>
        <taxon>Bacteria</taxon>
        <taxon>Bacillati</taxon>
        <taxon>Armatimonadota</taxon>
        <taxon>Armatimonadia</taxon>
        <taxon>Capsulimonadales</taxon>
        <taxon>Capsulimonadaceae</taxon>
        <taxon>Capsulimonas</taxon>
    </lineage>
</organism>
<reference evidence="9 10" key="1">
    <citation type="journal article" date="2019" name="Int. J. Syst. Evol. Microbiol.">
        <title>Capsulimonas corticalis gen. nov., sp. nov., an aerobic capsulated bacterium, of a novel bacterial order, Capsulimonadales ord. nov., of the class Armatimonadia of the phylum Armatimonadetes.</title>
        <authorList>
            <person name="Li J."/>
            <person name="Kudo C."/>
            <person name="Tonouchi A."/>
        </authorList>
    </citation>
    <scope>NUCLEOTIDE SEQUENCE [LARGE SCALE GENOMIC DNA]</scope>
    <source>
        <strain evidence="9 10">AX-7</strain>
    </source>
</reference>
<keyword evidence="10" id="KW-1185">Reference proteome</keyword>
<name>A0A402CVG6_9BACT</name>
<dbReference type="Proteomes" id="UP000287394">
    <property type="component" value="Chromosome"/>
</dbReference>
<keyword evidence="4" id="KW-0735">Signal-anchor</keyword>
<evidence type="ECO:0000313" key="9">
    <source>
        <dbReference type="EMBL" id="BDI30397.1"/>
    </source>
</evidence>
<sequence>MEWIVSQGSVPLETTIQNLSVDRKRKISALVGHFDYGVHRLLPKPAHYVTFVRHPVDRILSHYYYVLRTPHHYLHQQIISGRIDLAAYVSGNITEELENGQTRMIAGRGINCSDAEMLRKALDNIDRHFSCVGTAERFVDSLLLMAHQNGWAHPYFRDANVGSNKPLRTEISNEVIRVIESRNAVDMELYHFAQQRLEQQLQATLPDWESRKRRFLIGNRQYAHAANLRSNLSKCFSVCRPKPTEDVRIKSKQPHRSSSPDILL</sequence>
<keyword evidence="3" id="KW-0812">Transmembrane</keyword>
<evidence type="ECO:0000313" key="10">
    <source>
        <dbReference type="Proteomes" id="UP000287394"/>
    </source>
</evidence>
<keyword evidence="2" id="KW-0808">Transferase</keyword>